<dbReference type="SUPFAM" id="SSF57196">
    <property type="entry name" value="EGF/Laminin"/>
    <property type="match status" value="1"/>
</dbReference>
<keyword evidence="3" id="KW-0964">Secreted</keyword>
<dbReference type="GO" id="GO:0005615">
    <property type="term" value="C:extracellular space"/>
    <property type="evidence" value="ECO:0007669"/>
    <property type="project" value="TreeGrafter"/>
</dbReference>
<organism evidence="16 17">
    <name type="scientific">Gambusia affinis</name>
    <name type="common">Western mosquitofish</name>
    <name type="synonym">Heterandria affinis</name>
    <dbReference type="NCBI Taxonomy" id="33528"/>
    <lineage>
        <taxon>Eukaryota</taxon>
        <taxon>Metazoa</taxon>
        <taxon>Chordata</taxon>
        <taxon>Craniata</taxon>
        <taxon>Vertebrata</taxon>
        <taxon>Euteleostomi</taxon>
        <taxon>Actinopterygii</taxon>
        <taxon>Neopterygii</taxon>
        <taxon>Teleostei</taxon>
        <taxon>Neoteleostei</taxon>
        <taxon>Acanthomorphata</taxon>
        <taxon>Ovalentaria</taxon>
        <taxon>Atherinomorphae</taxon>
        <taxon>Cyprinodontiformes</taxon>
        <taxon>Poeciliidae</taxon>
        <taxon>Poeciliinae</taxon>
        <taxon>Gambusia</taxon>
    </lineage>
</organism>
<comment type="subcellular location">
    <subcellularLocation>
        <location evidence="1">Membrane</location>
        <topology evidence="1">Single-pass type I membrane protein</topology>
    </subcellularLocation>
    <subcellularLocation>
        <location evidence="2">Secreted</location>
    </subcellularLocation>
</comment>
<evidence type="ECO:0000256" key="7">
    <source>
        <dbReference type="ARBA" id="ARBA00022989"/>
    </source>
</evidence>
<keyword evidence="7 14" id="KW-1133">Transmembrane helix</keyword>
<evidence type="ECO:0000256" key="5">
    <source>
        <dbReference type="ARBA" id="ARBA00022692"/>
    </source>
</evidence>
<evidence type="ECO:0000256" key="11">
    <source>
        <dbReference type="ARBA" id="ARBA00023180"/>
    </source>
</evidence>
<dbReference type="GO" id="GO:0008284">
    <property type="term" value="P:positive regulation of cell population proliferation"/>
    <property type="evidence" value="ECO:0007669"/>
    <property type="project" value="TreeGrafter"/>
</dbReference>
<gene>
    <name evidence="16" type="ORF">CCH79_00009047</name>
</gene>
<dbReference type="PROSITE" id="PS01186">
    <property type="entry name" value="EGF_2"/>
    <property type="match status" value="1"/>
</dbReference>
<name>A0A315UWX9_GAMAF</name>
<evidence type="ECO:0000256" key="1">
    <source>
        <dbReference type="ARBA" id="ARBA00004479"/>
    </source>
</evidence>
<sequence>MRTRRPPAFLSLIGPNRQRGPGHQAAVRHILQLAAALTLLTKLGVVLIWPYVLTMSISPRLQTTGSSSLTAGQEERPHMTKRSITSCEREFDTFCFNNGKCILLEDMKEHHCKCKKGFYGPRCANPELVGRPMDEEQVVVILFCVTLLMIGLGGALYFFYKWYKKNKFPRQPKRQGYKGVQT</sequence>
<keyword evidence="5 14" id="KW-0812">Transmembrane</keyword>
<keyword evidence="8" id="KW-0339">Growth factor</keyword>
<dbReference type="InterPro" id="IPR000742">
    <property type="entry name" value="EGF"/>
</dbReference>
<feature type="non-terminal residue" evidence="16">
    <location>
        <position position="182"/>
    </location>
</feature>
<dbReference type="Pfam" id="PF00008">
    <property type="entry name" value="EGF"/>
    <property type="match status" value="1"/>
</dbReference>
<proteinExistence type="predicted"/>
<keyword evidence="11" id="KW-0325">Glycoprotein</keyword>
<dbReference type="PANTHER" id="PTHR10740">
    <property type="entry name" value="TRANSFORMING GROWTH FACTOR ALPHA"/>
    <property type="match status" value="1"/>
</dbReference>
<dbReference type="EMBL" id="NHOQ01002573">
    <property type="protein sequence ID" value="PWA15745.1"/>
    <property type="molecule type" value="Genomic_DNA"/>
</dbReference>
<feature type="disulfide bond" evidence="12">
    <location>
        <begin position="114"/>
        <end position="123"/>
    </location>
</feature>
<comment type="caution">
    <text evidence="16">The sequence shown here is derived from an EMBL/GenBank/DDBJ whole genome shotgun (WGS) entry which is preliminary data.</text>
</comment>
<evidence type="ECO:0000256" key="10">
    <source>
        <dbReference type="ARBA" id="ARBA00023157"/>
    </source>
</evidence>
<feature type="region of interest" description="Disordered" evidence="13">
    <location>
        <begin position="63"/>
        <end position="82"/>
    </location>
</feature>
<dbReference type="GO" id="GO:0008083">
    <property type="term" value="F:growth factor activity"/>
    <property type="evidence" value="ECO:0007669"/>
    <property type="project" value="UniProtKB-KW"/>
</dbReference>
<keyword evidence="17" id="KW-1185">Reference proteome</keyword>
<evidence type="ECO:0000256" key="4">
    <source>
        <dbReference type="ARBA" id="ARBA00022536"/>
    </source>
</evidence>
<evidence type="ECO:0000256" key="13">
    <source>
        <dbReference type="SAM" id="MobiDB-lite"/>
    </source>
</evidence>
<evidence type="ECO:0000259" key="15">
    <source>
        <dbReference type="PROSITE" id="PS50026"/>
    </source>
</evidence>
<evidence type="ECO:0000256" key="8">
    <source>
        <dbReference type="ARBA" id="ARBA00023030"/>
    </source>
</evidence>
<dbReference type="GO" id="GO:0007173">
    <property type="term" value="P:epidermal growth factor receptor signaling pathway"/>
    <property type="evidence" value="ECO:0007669"/>
    <property type="project" value="TreeGrafter"/>
</dbReference>
<dbReference type="AlphaFoldDB" id="A0A315UWX9"/>
<dbReference type="SMART" id="SM00181">
    <property type="entry name" value="EGF"/>
    <property type="match status" value="1"/>
</dbReference>
<evidence type="ECO:0000256" key="3">
    <source>
        <dbReference type="ARBA" id="ARBA00022525"/>
    </source>
</evidence>
<dbReference type="Gene3D" id="2.10.25.10">
    <property type="entry name" value="Laminin"/>
    <property type="match status" value="1"/>
</dbReference>
<evidence type="ECO:0000256" key="9">
    <source>
        <dbReference type="ARBA" id="ARBA00023136"/>
    </source>
</evidence>
<evidence type="ECO:0000256" key="2">
    <source>
        <dbReference type="ARBA" id="ARBA00004613"/>
    </source>
</evidence>
<dbReference type="PROSITE" id="PS00022">
    <property type="entry name" value="EGF_1"/>
    <property type="match status" value="1"/>
</dbReference>
<protein>
    <recommendedName>
        <fullName evidence="15">EGF-like domain-containing protein</fullName>
    </recommendedName>
</protein>
<dbReference type="STRING" id="33528.ENSGAFP00000025416"/>
<accession>A0A315UWX9</accession>
<comment type="caution">
    <text evidence="12">Lacks conserved residue(s) required for the propagation of feature annotation.</text>
</comment>
<feature type="domain" description="EGF-like" evidence="15">
    <location>
        <begin position="83"/>
        <end position="124"/>
    </location>
</feature>
<keyword evidence="10 12" id="KW-1015">Disulfide bond</keyword>
<dbReference type="Proteomes" id="UP000250572">
    <property type="component" value="Unassembled WGS sequence"/>
</dbReference>
<evidence type="ECO:0000256" key="6">
    <source>
        <dbReference type="ARBA" id="ARBA00022729"/>
    </source>
</evidence>
<evidence type="ECO:0000256" key="12">
    <source>
        <dbReference type="PROSITE-ProRule" id="PRU00076"/>
    </source>
</evidence>
<keyword evidence="4 12" id="KW-0245">EGF-like domain</keyword>
<evidence type="ECO:0000313" key="17">
    <source>
        <dbReference type="Proteomes" id="UP000250572"/>
    </source>
</evidence>
<evidence type="ECO:0000256" key="14">
    <source>
        <dbReference type="SAM" id="Phobius"/>
    </source>
</evidence>
<keyword evidence="6" id="KW-0732">Signal</keyword>
<dbReference type="PROSITE" id="PS50026">
    <property type="entry name" value="EGF_3"/>
    <property type="match status" value="1"/>
</dbReference>
<dbReference type="PANTHER" id="PTHR10740:SF11">
    <property type="entry name" value="PROEPIREGULIN"/>
    <property type="match status" value="1"/>
</dbReference>
<feature type="disulfide bond" evidence="12">
    <location>
        <begin position="95"/>
        <end position="112"/>
    </location>
</feature>
<dbReference type="GO" id="GO:0016020">
    <property type="term" value="C:membrane"/>
    <property type="evidence" value="ECO:0007669"/>
    <property type="project" value="UniProtKB-SubCell"/>
</dbReference>
<reference evidence="16 17" key="1">
    <citation type="journal article" date="2018" name="G3 (Bethesda)">
        <title>A High-Quality Reference Genome for the Invasive Mosquitofish Gambusia affinis Using a Chicago Library.</title>
        <authorList>
            <person name="Hoffberg S.L."/>
            <person name="Troendle N.J."/>
            <person name="Glenn T.C."/>
            <person name="Mahmud O."/>
            <person name="Louha S."/>
            <person name="Chalopin D."/>
            <person name="Bennetzen J.L."/>
            <person name="Mauricio R."/>
        </authorList>
    </citation>
    <scope>NUCLEOTIDE SEQUENCE [LARGE SCALE GENOMIC DNA]</scope>
    <source>
        <strain evidence="16">NE01/NJP1002.9</strain>
        <tissue evidence="16">Muscle</tissue>
    </source>
</reference>
<dbReference type="GO" id="GO:0045840">
    <property type="term" value="P:positive regulation of mitotic nuclear division"/>
    <property type="evidence" value="ECO:0007669"/>
    <property type="project" value="TreeGrafter"/>
</dbReference>
<feature type="transmembrane region" description="Helical" evidence="14">
    <location>
        <begin position="30"/>
        <end position="52"/>
    </location>
</feature>
<feature type="transmembrane region" description="Helical" evidence="14">
    <location>
        <begin position="138"/>
        <end position="160"/>
    </location>
</feature>
<keyword evidence="9 14" id="KW-0472">Membrane</keyword>
<evidence type="ECO:0000313" key="16">
    <source>
        <dbReference type="EMBL" id="PWA15745.1"/>
    </source>
</evidence>
<dbReference type="GO" id="GO:0005154">
    <property type="term" value="F:epidermal growth factor receptor binding"/>
    <property type="evidence" value="ECO:0007669"/>
    <property type="project" value="TreeGrafter"/>
</dbReference>